<dbReference type="EMBL" id="JANAVB010000999">
    <property type="protein sequence ID" value="KAJ6853132.1"/>
    <property type="molecule type" value="Genomic_DNA"/>
</dbReference>
<reference evidence="13" key="1">
    <citation type="journal article" date="2023" name="GigaByte">
        <title>Genome assembly of the bearded iris, Iris pallida Lam.</title>
        <authorList>
            <person name="Bruccoleri R.E."/>
            <person name="Oakeley E.J."/>
            <person name="Faust A.M.E."/>
            <person name="Altorfer M."/>
            <person name="Dessus-Babus S."/>
            <person name="Burckhardt D."/>
            <person name="Oertli M."/>
            <person name="Naumann U."/>
            <person name="Petersen F."/>
            <person name="Wong J."/>
        </authorList>
    </citation>
    <scope>NUCLEOTIDE SEQUENCE</scope>
    <source>
        <strain evidence="13">GSM-AAB239-AS_SAM_17_03QT</strain>
    </source>
</reference>
<dbReference type="SUPFAM" id="SSF52113">
    <property type="entry name" value="BRCT domain"/>
    <property type="match status" value="2"/>
</dbReference>
<keyword evidence="4" id="KW-0227">DNA damage</keyword>
<dbReference type="SMART" id="SM00292">
    <property type="entry name" value="BRCT"/>
    <property type="match status" value="2"/>
</dbReference>
<gene>
    <name evidence="13" type="ORF">M6B38_251325</name>
</gene>
<evidence type="ECO:0000256" key="3">
    <source>
        <dbReference type="ARBA" id="ARBA00022737"/>
    </source>
</evidence>
<evidence type="ECO:0000259" key="12">
    <source>
        <dbReference type="PROSITE" id="PS50172"/>
    </source>
</evidence>
<comment type="subcellular location">
    <subcellularLocation>
        <location evidence="1">Nucleus</location>
    </subcellularLocation>
</comment>
<name>A0AAX6IIU1_IRIPA</name>
<dbReference type="PANTHER" id="PTHR13763">
    <property type="entry name" value="BREAST CANCER TYPE 1 SUSCEPTIBILITY PROTEIN BRCA1"/>
    <property type="match status" value="1"/>
</dbReference>
<dbReference type="Pfam" id="PF00533">
    <property type="entry name" value="BRCT"/>
    <property type="match status" value="1"/>
</dbReference>
<dbReference type="SUPFAM" id="SSF57850">
    <property type="entry name" value="RING/U-box"/>
    <property type="match status" value="1"/>
</dbReference>
<evidence type="ECO:0000256" key="2">
    <source>
        <dbReference type="ARBA" id="ARBA00022723"/>
    </source>
</evidence>
<dbReference type="PROSITE" id="PS50089">
    <property type="entry name" value="ZF_RING_2"/>
    <property type="match status" value="1"/>
</dbReference>
<dbReference type="CDD" id="cd17734">
    <property type="entry name" value="BRCT_Bard1_rpt1"/>
    <property type="match status" value="1"/>
</dbReference>
<feature type="domain" description="BRCT" evidence="12">
    <location>
        <begin position="377"/>
        <end position="462"/>
    </location>
</feature>
<keyword evidence="2" id="KW-0479">Metal-binding</keyword>
<dbReference type="InterPro" id="IPR001357">
    <property type="entry name" value="BRCT_dom"/>
</dbReference>
<keyword evidence="3" id="KW-0677">Repeat</keyword>
<proteinExistence type="predicted"/>
<dbReference type="InterPro" id="IPR013083">
    <property type="entry name" value="Znf_RING/FYVE/PHD"/>
</dbReference>
<dbReference type="PROSITE" id="PS00518">
    <property type="entry name" value="ZF_RING_1"/>
    <property type="match status" value="1"/>
</dbReference>
<dbReference type="GO" id="GO:0004842">
    <property type="term" value="F:ubiquitin-protein transferase activity"/>
    <property type="evidence" value="ECO:0007669"/>
    <property type="project" value="TreeGrafter"/>
</dbReference>
<dbReference type="Gene3D" id="3.40.50.10190">
    <property type="entry name" value="BRCT domain"/>
    <property type="match status" value="2"/>
</dbReference>
<dbReference type="InterPro" id="IPR031099">
    <property type="entry name" value="BRCA1-associated"/>
</dbReference>
<reference evidence="13" key="2">
    <citation type="submission" date="2023-04" db="EMBL/GenBank/DDBJ databases">
        <authorList>
            <person name="Bruccoleri R.E."/>
            <person name="Oakeley E.J."/>
            <person name="Faust A.-M."/>
            <person name="Dessus-Babus S."/>
            <person name="Altorfer M."/>
            <person name="Burckhardt D."/>
            <person name="Oertli M."/>
            <person name="Naumann U."/>
            <person name="Petersen F."/>
            <person name="Wong J."/>
        </authorList>
    </citation>
    <scope>NUCLEOTIDE SEQUENCE</scope>
    <source>
        <strain evidence="13">GSM-AAB239-AS_SAM_17_03QT</strain>
        <tissue evidence="13">Leaf</tissue>
    </source>
</reference>
<protein>
    <submittedName>
        <fullName evidence="13">BRCA1-associated RING domain protein 1-like isoform X4</fullName>
    </submittedName>
</protein>
<keyword evidence="6" id="KW-0862">Zinc</keyword>
<dbReference type="Gene3D" id="3.30.40.10">
    <property type="entry name" value="Zinc/RING finger domain, C3HC4 (zinc finger)"/>
    <property type="match status" value="1"/>
</dbReference>
<dbReference type="PROSITE" id="PS50172">
    <property type="entry name" value="BRCT"/>
    <property type="match status" value="2"/>
</dbReference>
<dbReference type="InterPro" id="IPR017907">
    <property type="entry name" value="Znf_RING_CS"/>
</dbReference>
<feature type="region of interest" description="Disordered" evidence="10">
    <location>
        <begin position="283"/>
        <end position="324"/>
    </location>
</feature>
<evidence type="ECO:0000256" key="6">
    <source>
        <dbReference type="ARBA" id="ARBA00022833"/>
    </source>
</evidence>
<keyword evidence="8" id="KW-0539">Nucleus</keyword>
<dbReference type="GO" id="GO:0008270">
    <property type="term" value="F:zinc ion binding"/>
    <property type="evidence" value="ECO:0007669"/>
    <property type="project" value="UniProtKB-KW"/>
</dbReference>
<dbReference type="PANTHER" id="PTHR13763:SF9">
    <property type="entry name" value="BRCA1-ASSOCIATED RING DOMAIN PROTEIN 1"/>
    <property type="match status" value="1"/>
</dbReference>
<dbReference type="GO" id="GO:0000724">
    <property type="term" value="P:double-strand break repair via homologous recombination"/>
    <property type="evidence" value="ECO:0007669"/>
    <property type="project" value="TreeGrafter"/>
</dbReference>
<evidence type="ECO:0000256" key="8">
    <source>
        <dbReference type="ARBA" id="ARBA00023242"/>
    </source>
</evidence>
<evidence type="ECO:0000313" key="13">
    <source>
        <dbReference type="EMBL" id="KAJ6853132.1"/>
    </source>
</evidence>
<evidence type="ECO:0000256" key="5">
    <source>
        <dbReference type="ARBA" id="ARBA00022771"/>
    </source>
</evidence>
<organism evidence="13 14">
    <name type="scientific">Iris pallida</name>
    <name type="common">Sweet iris</name>
    <dbReference type="NCBI Taxonomy" id="29817"/>
    <lineage>
        <taxon>Eukaryota</taxon>
        <taxon>Viridiplantae</taxon>
        <taxon>Streptophyta</taxon>
        <taxon>Embryophyta</taxon>
        <taxon>Tracheophyta</taxon>
        <taxon>Spermatophyta</taxon>
        <taxon>Magnoliopsida</taxon>
        <taxon>Liliopsida</taxon>
        <taxon>Asparagales</taxon>
        <taxon>Iridaceae</taxon>
        <taxon>Iridoideae</taxon>
        <taxon>Irideae</taxon>
        <taxon>Iris</taxon>
    </lineage>
</organism>
<evidence type="ECO:0000256" key="10">
    <source>
        <dbReference type="SAM" id="MobiDB-lite"/>
    </source>
</evidence>
<dbReference type="AlphaFoldDB" id="A0AAX6IIU1"/>
<dbReference type="Proteomes" id="UP001140949">
    <property type="component" value="Unassembled WGS sequence"/>
</dbReference>
<dbReference type="InterPro" id="IPR036420">
    <property type="entry name" value="BRCT_dom_sf"/>
</dbReference>
<dbReference type="GO" id="GO:0005634">
    <property type="term" value="C:nucleus"/>
    <property type="evidence" value="ECO:0007669"/>
    <property type="project" value="UniProtKB-SubCell"/>
</dbReference>
<keyword evidence="7" id="KW-0234">DNA repair</keyword>
<keyword evidence="14" id="KW-1185">Reference proteome</keyword>
<dbReference type="InterPro" id="IPR001841">
    <property type="entry name" value="Znf_RING"/>
</dbReference>
<sequence length="606" mass="67022">MVNSEEFVGVLSLLSHYTRKMELELTCPSCSIMLRMPTVLPCSHIFCSQCIPTKDKSQYKCPVCLSKFLQADIKHSVHIEEMISIFKSMDTSLTAIFQKLHSQVGISGRDTPTKKCVDLGNERTCEMQGSQVARPKEKMSSMGSPVAEYNDTVETPEGMKRPLPIQCPASSYNNTEEISQVSQGSVSAMKELSNESNACCHNSAKVKSSGPCHAGEQLRRWQLGVSGMKIQPEASTLPSNGNTKMNLQEKDTIDECKVKTEAELMLLSPETSNGEIQHSGMTNDANSCLPTYPPDASYARKSKRRKLGSKLDTNPNNQPLDTRDKLLDDKTETKEMIKANISSLSQINSVSLRQCIPENKCAELRMAALGGVCSDWMLCGSDLSTSEEEILLKFASLTGSSITGSWKKNTTHVIVSTDVHGACSRTLKVLKAILRGKWVLTIEWIKTCMKDGHFVPEERFEISQVGLGACTSINGPKKGRLNAINKAPNIFSGLRFYFSDHFEPIDRGIWEDLVVDAGGTVLQKEKLTCSRAELSSFESSYFVVNEGYQEKWSEFERKEAVRKRSDEAVDMKLKTGFQVVCHTHILDTIAACNSATDLAKCVISLP</sequence>
<evidence type="ECO:0000256" key="9">
    <source>
        <dbReference type="PROSITE-ProRule" id="PRU00175"/>
    </source>
</evidence>
<accession>A0AAX6IIU1</accession>
<feature type="domain" description="RING-type" evidence="11">
    <location>
        <begin position="27"/>
        <end position="64"/>
    </location>
</feature>
<evidence type="ECO:0000259" key="11">
    <source>
        <dbReference type="PROSITE" id="PS50089"/>
    </source>
</evidence>
<evidence type="ECO:0000313" key="14">
    <source>
        <dbReference type="Proteomes" id="UP001140949"/>
    </source>
</evidence>
<dbReference type="SMART" id="SM00184">
    <property type="entry name" value="RING"/>
    <property type="match status" value="1"/>
</dbReference>
<keyword evidence="5 9" id="KW-0863">Zinc-finger</keyword>
<feature type="domain" description="BRCT" evidence="12">
    <location>
        <begin position="486"/>
        <end position="589"/>
    </location>
</feature>
<comment type="caution">
    <text evidence="13">The sequence shown here is derived from an EMBL/GenBank/DDBJ whole genome shotgun (WGS) entry which is preliminary data.</text>
</comment>
<evidence type="ECO:0000256" key="4">
    <source>
        <dbReference type="ARBA" id="ARBA00022763"/>
    </source>
</evidence>
<evidence type="ECO:0000256" key="7">
    <source>
        <dbReference type="ARBA" id="ARBA00023204"/>
    </source>
</evidence>
<dbReference type="FunFam" id="3.40.50.10190:FF:000006">
    <property type="entry name" value="Breast cancer type 1 susceptibility protein homolog"/>
    <property type="match status" value="1"/>
</dbReference>
<dbReference type="GO" id="GO:0045944">
    <property type="term" value="P:positive regulation of transcription by RNA polymerase II"/>
    <property type="evidence" value="ECO:0007669"/>
    <property type="project" value="TreeGrafter"/>
</dbReference>
<evidence type="ECO:0000256" key="1">
    <source>
        <dbReference type="ARBA" id="ARBA00004123"/>
    </source>
</evidence>